<dbReference type="AlphaFoldDB" id="A0A2V4NAX9"/>
<keyword evidence="2" id="KW-1185">Reference proteome</keyword>
<dbReference type="EMBL" id="PYBW01000096">
    <property type="protein sequence ID" value="PYC74114.1"/>
    <property type="molecule type" value="Genomic_DNA"/>
</dbReference>
<accession>A0A2V4NAX9</accession>
<proteinExistence type="predicted"/>
<gene>
    <name evidence="1" type="ORF">C7C46_24330</name>
</gene>
<organism evidence="1 2">
    <name type="scientific">Streptomyces tateyamensis</name>
    <dbReference type="NCBI Taxonomy" id="565073"/>
    <lineage>
        <taxon>Bacteria</taxon>
        <taxon>Bacillati</taxon>
        <taxon>Actinomycetota</taxon>
        <taxon>Actinomycetes</taxon>
        <taxon>Kitasatosporales</taxon>
        <taxon>Streptomycetaceae</taxon>
        <taxon>Streptomyces</taxon>
    </lineage>
</organism>
<comment type="caution">
    <text evidence="1">The sequence shown here is derived from an EMBL/GenBank/DDBJ whole genome shotgun (WGS) entry which is preliminary data.</text>
</comment>
<evidence type="ECO:0000313" key="1">
    <source>
        <dbReference type="EMBL" id="PYC74114.1"/>
    </source>
</evidence>
<feature type="non-terminal residue" evidence="1">
    <location>
        <position position="1"/>
    </location>
</feature>
<dbReference type="Proteomes" id="UP000248039">
    <property type="component" value="Unassembled WGS sequence"/>
</dbReference>
<name>A0A2V4NAX9_9ACTN</name>
<evidence type="ECO:0000313" key="2">
    <source>
        <dbReference type="Proteomes" id="UP000248039"/>
    </source>
</evidence>
<reference evidence="1 2" key="1">
    <citation type="submission" date="2018-03" db="EMBL/GenBank/DDBJ databases">
        <title>Bioinformatic expansion and discovery of thiopeptide antibiotics.</title>
        <authorList>
            <person name="Schwalen C.J."/>
            <person name="Hudson G.A."/>
            <person name="Mitchell D.A."/>
        </authorList>
    </citation>
    <scope>NUCLEOTIDE SEQUENCE [LARGE SCALE GENOMIC DNA]</scope>
    <source>
        <strain evidence="1 2">ATCC 21389</strain>
    </source>
</reference>
<protein>
    <submittedName>
        <fullName evidence="1">LLM class F420-dependent oxidoreductase</fullName>
    </submittedName>
</protein>
<sequence length="61" mass="6289">GRAIDGLTVAVAPRDGTPEHLAELAAAGVTELVVVAAPPPTADEATTWVGELARTWLRTAR</sequence>